<feature type="domain" description="Nucleotidyl transferase" evidence="18">
    <location>
        <begin position="6"/>
        <end position="209"/>
    </location>
</feature>
<evidence type="ECO:0000256" key="11">
    <source>
        <dbReference type="ARBA" id="ARBA00023268"/>
    </source>
</evidence>
<keyword evidence="10 17" id="KW-0573">Peptidoglycan synthesis</keyword>
<keyword evidence="7 17" id="KW-0677">Repeat</keyword>
<comment type="subcellular location">
    <subcellularLocation>
        <location evidence="17">Cytoplasm</location>
    </subcellularLocation>
</comment>
<dbReference type="GO" id="GO:0005737">
    <property type="term" value="C:cytoplasm"/>
    <property type="evidence" value="ECO:0007669"/>
    <property type="project" value="UniProtKB-SubCell"/>
</dbReference>
<dbReference type="UniPathway" id="UPA00973"/>
<feature type="binding site" evidence="17">
    <location>
        <position position="156"/>
    </location>
    <ligand>
        <name>UDP-N-acetyl-alpha-D-glucosamine</name>
        <dbReference type="ChEBI" id="CHEBI:57705"/>
    </ligand>
</feature>
<feature type="binding site" evidence="17">
    <location>
        <position position="229"/>
    </location>
    <ligand>
        <name>Mg(2+)</name>
        <dbReference type="ChEBI" id="CHEBI:18420"/>
    </ligand>
</feature>
<feature type="binding site" evidence="17">
    <location>
        <position position="171"/>
    </location>
    <ligand>
        <name>UDP-N-acetyl-alpha-D-glucosamine</name>
        <dbReference type="ChEBI" id="CHEBI:57705"/>
    </ligand>
</feature>
<evidence type="ECO:0000256" key="9">
    <source>
        <dbReference type="ARBA" id="ARBA00022960"/>
    </source>
</evidence>
<evidence type="ECO:0000256" key="2">
    <source>
        <dbReference type="ARBA" id="ARBA00005208"/>
    </source>
</evidence>
<evidence type="ECO:0000256" key="17">
    <source>
        <dbReference type="HAMAP-Rule" id="MF_01631"/>
    </source>
</evidence>
<evidence type="ECO:0000256" key="16">
    <source>
        <dbReference type="ARBA" id="ARBA00049628"/>
    </source>
</evidence>
<dbReference type="KEGG" id="eha:Ethha_2083"/>
<dbReference type="eggNOG" id="COG1207">
    <property type="taxonomic scope" value="Bacteria"/>
</dbReference>
<evidence type="ECO:0000256" key="1">
    <source>
        <dbReference type="ARBA" id="ARBA00005166"/>
    </source>
</evidence>
<evidence type="ECO:0000256" key="5">
    <source>
        <dbReference type="ARBA" id="ARBA00022695"/>
    </source>
</evidence>
<feature type="binding site" evidence="17">
    <location>
        <position position="441"/>
    </location>
    <ligand>
        <name>acetyl-CoA</name>
        <dbReference type="ChEBI" id="CHEBI:57288"/>
    </ligand>
</feature>
<accession>E6U3K0</accession>
<comment type="pathway">
    <text evidence="1 17">Nucleotide-sugar biosynthesis; UDP-N-acetyl-alpha-D-glucosamine biosynthesis; N-acetyl-alpha-D-glucosamine 1-phosphate from alpha-D-glucosamine 6-phosphate (route II): step 2/2.</text>
</comment>
<dbReference type="PANTHER" id="PTHR43584">
    <property type="entry name" value="NUCLEOTIDYL TRANSFERASE"/>
    <property type="match status" value="1"/>
</dbReference>
<dbReference type="InterPro" id="IPR005882">
    <property type="entry name" value="Bifunctional_GlmU"/>
</dbReference>
<dbReference type="RefSeq" id="WP_013485948.1">
    <property type="nucleotide sequence ID" value="NC_014828.1"/>
</dbReference>
<dbReference type="NCBIfam" id="TIGR01173">
    <property type="entry name" value="glmU"/>
    <property type="match status" value="1"/>
</dbReference>
<keyword evidence="20" id="KW-1185">Reference proteome</keyword>
<evidence type="ECO:0000256" key="4">
    <source>
        <dbReference type="ARBA" id="ARBA00022679"/>
    </source>
</evidence>
<sequence>MENTAAVVLAAGEGKRMHSRRPKVLQEVLFKPMIDWVLDAAAGAGVPAVCVVTGFSREQLEAHLSGRCSFAVQEKQLGTGDAVLAAADFLKEHAPQDTVVLCGDAPFLDAGILSAAYKAHRQNGNAVTVLTARADDPHGYGRIVRDDAGNVLRIVEEKDADAEQRKIQEVNSGAYWFDTEALLAALAALGNENAQGEYYLTDTVEILAGLGRRGGTYVMPDASAMAGANDRRQLAALNAAARRSRLDALYDAGVEIVDEAGVTVGPDVMVGRDTRLLPGTILRGATAVGEGCVLGPNTLLEDCTVENGAVVNASQAYRTYIGSGVTVGPFCHLRPGTRLEEKVHVGDFVELKNARIGRGTKVPHLSYVGDADVGEGVNFGCGCVTANYDSVHKHRTTVGDHAFIGCHTNLIAPVAVGENAFTAAGSTITKDVPADALAVERAKQITLEGWVRRRHPERYDDQK</sequence>
<evidence type="ECO:0000313" key="20">
    <source>
        <dbReference type="Proteomes" id="UP000001551"/>
    </source>
</evidence>
<keyword evidence="13 17" id="KW-0961">Cell wall biogenesis/degradation</keyword>
<dbReference type="CDD" id="cd03353">
    <property type="entry name" value="LbH_GlmU_C"/>
    <property type="match status" value="1"/>
</dbReference>
<dbReference type="GO" id="GO:0000902">
    <property type="term" value="P:cell morphogenesis"/>
    <property type="evidence" value="ECO:0007669"/>
    <property type="project" value="UniProtKB-UniRule"/>
</dbReference>
<comment type="catalytic activity">
    <reaction evidence="15 17">
        <text>N-acetyl-alpha-D-glucosamine 1-phosphate + UTP + H(+) = UDP-N-acetyl-alpha-D-glucosamine + diphosphate</text>
        <dbReference type="Rhea" id="RHEA:13509"/>
        <dbReference type="ChEBI" id="CHEBI:15378"/>
        <dbReference type="ChEBI" id="CHEBI:33019"/>
        <dbReference type="ChEBI" id="CHEBI:46398"/>
        <dbReference type="ChEBI" id="CHEBI:57705"/>
        <dbReference type="ChEBI" id="CHEBI:57776"/>
        <dbReference type="EC" id="2.7.7.23"/>
    </reaction>
</comment>
<evidence type="ECO:0000256" key="8">
    <source>
        <dbReference type="ARBA" id="ARBA00022842"/>
    </source>
</evidence>
<evidence type="ECO:0000256" key="7">
    <source>
        <dbReference type="ARBA" id="ARBA00022737"/>
    </source>
</evidence>
<name>E6U3K0_ETHHY</name>
<feature type="binding site" evidence="17">
    <location>
        <position position="23"/>
    </location>
    <ligand>
        <name>UDP-N-acetyl-alpha-D-glucosamine</name>
        <dbReference type="ChEBI" id="CHEBI:57705"/>
    </ligand>
</feature>
<dbReference type="HAMAP" id="MF_01631">
    <property type="entry name" value="GlmU"/>
    <property type="match status" value="1"/>
</dbReference>
<evidence type="ECO:0000256" key="6">
    <source>
        <dbReference type="ARBA" id="ARBA00022723"/>
    </source>
</evidence>
<feature type="binding site" evidence="17">
    <location>
        <position position="424"/>
    </location>
    <ligand>
        <name>acetyl-CoA</name>
        <dbReference type="ChEBI" id="CHEBI:57288"/>
    </ligand>
</feature>
<evidence type="ECO:0000256" key="15">
    <source>
        <dbReference type="ARBA" id="ARBA00048493"/>
    </source>
</evidence>
<dbReference type="HOGENOM" id="CLU_029499_15_2_9"/>
<dbReference type="SUPFAM" id="SSF53448">
    <property type="entry name" value="Nucleotide-diphospho-sugar transferases"/>
    <property type="match status" value="1"/>
</dbReference>
<dbReference type="GO" id="GO:0000287">
    <property type="term" value="F:magnesium ion binding"/>
    <property type="evidence" value="ECO:0007669"/>
    <property type="project" value="UniProtKB-UniRule"/>
</dbReference>
<feature type="binding site" evidence="17">
    <location>
        <position position="141"/>
    </location>
    <ligand>
        <name>UDP-N-acetyl-alpha-D-glucosamine</name>
        <dbReference type="ChEBI" id="CHEBI:57705"/>
    </ligand>
</feature>
<evidence type="ECO:0000256" key="14">
    <source>
        <dbReference type="ARBA" id="ARBA00048247"/>
    </source>
</evidence>
<dbReference type="Proteomes" id="UP000001551">
    <property type="component" value="Chromosome"/>
</dbReference>
<comment type="caution">
    <text evidence="17">Lacks conserved residue(s) required for the propagation of feature annotation.</text>
</comment>
<dbReference type="GO" id="GO:0003977">
    <property type="term" value="F:UDP-N-acetylglucosamine diphosphorylase activity"/>
    <property type="evidence" value="ECO:0007669"/>
    <property type="project" value="UniProtKB-UniRule"/>
</dbReference>
<dbReference type="PANTHER" id="PTHR43584:SF3">
    <property type="entry name" value="BIFUNCTIONAL PROTEIN GLMU"/>
    <property type="match status" value="1"/>
</dbReference>
<comment type="function">
    <text evidence="16 17">Catalyzes the last two sequential reactions in the de novo biosynthetic pathway for UDP-N-acetylglucosamine (UDP-GlcNAc). The C-terminal domain catalyzes the transfer of acetyl group from acetyl coenzyme A to glucosamine-1-phosphate (GlcN-1-P) to produce N-acetylglucosamine-1-phosphate (GlcNAc-1-P), which is converted into UDP-GlcNAc by the transfer of uridine 5-monophosphate (from uridine 5-triphosphate), a reaction catalyzed by the N-terminal domain.</text>
</comment>
<keyword evidence="9 17" id="KW-0133">Cell shape</keyword>
<dbReference type="InterPro" id="IPR005835">
    <property type="entry name" value="NTP_transferase_dom"/>
</dbReference>
<dbReference type="GO" id="GO:0009245">
    <property type="term" value="P:lipid A biosynthetic process"/>
    <property type="evidence" value="ECO:0007669"/>
    <property type="project" value="UniProtKB-UniRule"/>
</dbReference>
<protein>
    <recommendedName>
        <fullName evidence="17">Bifunctional protein GlmU</fullName>
    </recommendedName>
    <domain>
        <recommendedName>
            <fullName evidence="17">UDP-N-acetylglucosamine pyrophosphorylase</fullName>
            <ecNumber evidence="17">2.7.7.23</ecNumber>
        </recommendedName>
        <alternativeName>
            <fullName evidence="17">N-acetylglucosamine-1-phosphate uridyltransferase</fullName>
        </alternativeName>
    </domain>
    <domain>
        <recommendedName>
            <fullName evidence="17">Glucosamine-1-phosphate N-acetyltransferase</fullName>
            <ecNumber evidence="17">2.3.1.157</ecNumber>
        </recommendedName>
    </domain>
</protein>
<feature type="binding site" evidence="17">
    <location>
        <position position="367"/>
    </location>
    <ligand>
        <name>UDP-N-acetyl-alpha-D-glucosamine</name>
        <dbReference type="ChEBI" id="CHEBI:57705"/>
    </ligand>
</feature>
<feature type="binding site" evidence="17">
    <location>
        <position position="73"/>
    </location>
    <ligand>
        <name>UDP-N-acetyl-alpha-D-glucosamine</name>
        <dbReference type="ChEBI" id="CHEBI:57705"/>
    </ligand>
</feature>
<feature type="binding site" evidence="17">
    <location>
        <position position="229"/>
    </location>
    <ligand>
        <name>UDP-N-acetyl-alpha-D-glucosamine</name>
        <dbReference type="ChEBI" id="CHEBI:57705"/>
    </ligand>
</feature>
<feature type="region of interest" description="Pyrophosphorylase" evidence="17">
    <location>
        <begin position="1"/>
        <end position="231"/>
    </location>
</feature>
<dbReference type="InterPro" id="IPR029044">
    <property type="entry name" value="Nucleotide-diphossugar_trans"/>
</dbReference>
<dbReference type="InterPro" id="IPR011004">
    <property type="entry name" value="Trimer_LpxA-like_sf"/>
</dbReference>
<dbReference type="GO" id="GO:0019134">
    <property type="term" value="F:glucosamine-1-phosphate N-acetyltransferase activity"/>
    <property type="evidence" value="ECO:0007669"/>
    <property type="project" value="UniProtKB-UniRule"/>
</dbReference>
<comment type="pathway">
    <text evidence="2 17">Nucleotide-sugar biosynthesis; UDP-N-acetyl-alpha-D-glucosamine biosynthesis; UDP-N-acetyl-alpha-D-glucosamine from N-acetyl-alpha-D-glucosamine 1-phosphate: step 1/1.</text>
</comment>
<evidence type="ECO:0000313" key="19">
    <source>
        <dbReference type="EMBL" id="ADU27600.1"/>
    </source>
</evidence>
<evidence type="ECO:0000256" key="13">
    <source>
        <dbReference type="ARBA" id="ARBA00023316"/>
    </source>
</evidence>
<dbReference type="STRING" id="663278.Ethha_2083"/>
<comment type="similarity">
    <text evidence="17">In the C-terminal section; belongs to the transferase hexapeptide repeat family.</text>
</comment>
<feature type="binding site" evidence="17">
    <location>
        <begin position="9"/>
        <end position="12"/>
    </location>
    <ligand>
        <name>UDP-N-acetyl-alpha-D-glucosamine</name>
        <dbReference type="ChEBI" id="CHEBI:57705"/>
    </ligand>
</feature>
<dbReference type="AlphaFoldDB" id="E6U3K0"/>
<feature type="region of interest" description="Linker" evidence="17">
    <location>
        <begin position="232"/>
        <end position="252"/>
    </location>
</feature>
<dbReference type="Gene3D" id="2.160.10.10">
    <property type="entry name" value="Hexapeptide repeat proteins"/>
    <property type="match status" value="1"/>
</dbReference>
<dbReference type="EC" id="2.3.1.157" evidence="17"/>
<organism evidence="19 20">
    <name type="scientific">Ethanoligenens harbinense (strain DSM 18485 / JCM 12961 / CGMCC 1.5033 / YUAN-3)</name>
    <dbReference type="NCBI Taxonomy" id="663278"/>
    <lineage>
        <taxon>Bacteria</taxon>
        <taxon>Bacillati</taxon>
        <taxon>Bacillota</taxon>
        <taxon>Clostridia</taxon>
        <taxon>Eubacteriales</taxon>
        <taxon>Oscillospiraceae</taxon>
        <taxon>Ethanoligenens</taxon>
    </lineage>
</organism>
<feature type="region of interest" description="N-acetyltransferase" evidence="17">
    <location>
        <begin position="253"/>
        <end position="463"/>
    </location>
</feature>
<keyword evidence="6 17" id="KW-0479">Metal-binding</keyword>
<comment type="subunit">
    <text evidence="17">Homotrimer.</text>
</comment>
<dbReference type="CDD" id="cd02540">
    <property type="entry name" value="GT2_GlmU_N_bac"/>
    <property type="match status" value="1"/>
</dbReference>
<feature type="binding site" evidence="17">
    <location>
        <begin position="78"/>
        <end position="79"/>
    </location>
    <ligand>
        <name>UDP-N-acetyl-alpha-D-glucosamine</name>
        <dbReference type="ChEBI" id="CHEBI:57705"/>
    </ligand>
</feature>
<evidence type="ECO:0000259" key="18">
    <source>
        <dbReference type="Pfam" id="PF00483"/>
    </source>
</evidence>
<comment type="pathway">
    <text evidence="17">Bacterial outer membrane biogenesis; LPS lipid A biosynthesis.</text>
</comment>
<dbReference type="GO" id="GO:0008360">
    <property type="term" value="P:regulation of cell shape"/>
    <property type="evidence" value="ECO:0007669"/>
    <property type="project" value="UniProtKB-KW"/>
</dbReference>
<gene>
    <name evidence="17" type="primary">glmU</name>
    <name evidence="19" type="ordered locus">Ethha_2083</name>
</gene>
<dbReference type="EC" id="2.7.7.23" evidence="17"/>
<feature type="binding site" evidence="17">
    <location>
        <begin position="387"/>
        <end position="388"/>
    </location>
    <ligand>
        <name>acetyl-CoA</name>
        <dbReference type="ChEBI" id="CHEBI:57288"/>
    </ligand>
</feature>
<keyword evidence="4 17" id="KW-0808">Transferase</keyword>
<feature type="binding site" evidence="17">
    <location>
        <position position="104"/>
    </location>
    <ligand>
        <name>Mg(2+)</name>
        <dbReference type="ChEBI" id="CHEBI:18420"/>
    </ligand>
</feature>
<reference evidence="19 20" key="1">
    <citation type="submission" date="2010-12" db="EMBL/GenBank/DDBJ databases">
        <title>Complete sequence of Ethanoligenens harbinense YUAN-3.</title>
        <authorList>
            <person name="Lucas S."/>
            <person name="Copeland A."/>
            <person name="Lapidus A."/>
            <person name="Cheng J.-F."/>
            <person name="Bruce D."/>
            <person name="Goodwin L."/>
            <person name="Pitluck S."/>
            <person name="Chertkov O."/>
            <person name="Misra M."/>
            <person name="Detter J.C."/>
            <person name="Han C."/>
            <person name="Tapia R."/>
            <person name="Land M."/>
            <person name="Hauser L."/>
            <person name="Jeffries C."/>
            <person name="Kyrpides N."/>
            <person name="Ivanova N."/>
            <person name="Mikhailova N."/>
            <person name="Wang A."/>
            <person name="Mouttaki H."/>
            <person name="He Z."/>
            <person name="Zhou J."/>
            <person name="Hemme C.L."/>
            <person name="Woyke T."/>
        </authorList>
    </citation>
    <scope>NUCLEOTIDE SEQUENCE [LARGE SCALE GENOMIC DNA]</scope>
    <source>
        <strain evidence="20">DSM 18485 / JCM 12961 / CGMCC 1.5033 / YUAN-3</strain>
    </source>
</reference>
<evidence type="ECO:0000256" key="12">
    <source>
        <dbReference type="ARBA" id="ARBA00023315"/>
    </source>
</evidence>
<dbReference type="Gene3D" id="3.90.550.10">
    <property type="entry name" value="Spore Coat Polysaccharide Biosynthesis Protein SpsA, Chain A"/>
    <property type="match status" value="1"/>
</dbReference>
<keyword evidence="3 17" id="KW-0963">Cytoplasm</keyword>
<dbReference type="GO" id="GO:0071555">
    <property type="term" value="P:cell wall organization"/>
    <property type="evidence" value="ECO:0007669"/>
    <property type="project" value="UniProtKB-KW"/>
</dbReference>
<keyword evidence="12 17" id="KW-0012">Acyltransferase</keyword>
<feature type="binding site" evidence="17">
    <location>
        <position position="334"/>
    </location>
    <ligand>
        <name>UDP-N-acetyl-alpha-D-glucosamine</name>
        <dbReference type="ChEBI" id="CHEBI:57705"/>
    </ligand>
</feature>
<dbReference type="GO" id="GO:0016020">
    <property type="term" value="C:membrane"/>
    <property type="evidence" value="ECO:0007669"/>
    <property type="project" value="GOC"/>
</dbReference>
<comment type="similarity">
    <text evidence="17">In the N-terminal section; belongs to the N-acetylglucosamine-1-phosphate uridyltransferase family.</text>
</comment>
<evidence type="ECO:0000256" key="10">
    <source>
        <dbReference type="ARBA" id="ARBA00022984"/>
    </source>
</evidence>
<feature type="active site" description="Proton acceptor" evidence="17">
    <location>
        <position position="364"/>
    </location>
</feature>
<comment type="cofactor">
    <cofactor evidence="17">
        <name>Mg(2+)</name>
        <dbReference type="ChEBI" id="CHEBI:18420"/>
    </cofactor>
    <text evidence="17">Binds 1 Mg(2+) ion per subunit.</text>
</comment>
<keyword evidence="11 17" id="KW-0511">Multifunctional enzyme</keyword>
<dbReference type="SUPFAM" id="SSF51161">
    <property type="entry name" value="Trimeric LpxA-like enzymes"/>
    <property type="match status" value="1"/>
</dbReference>
<feature type="binding site" evidence="17">
    <location>
        <position position="352"/>
    </location>
    <ligand>
        <name>UDP-N-acetyl-alpha-D-glucosamine</name>
        <dbReference type="ChEBI" id="CHEBI:57705"/>
    </ligand>
</feature>
<feature type="binding site" evidence="17">
    <location>
        <position position="378"/>
    </location>
    <ligand>
        <name>UDP-N-acetyl-alpha-D-glucosamine</name>
        <dbReference type="ChEBI" id="CHEBI:57705"/>
    </ligand>
</feature>
<proteinExistence type="inferred from homology"/>
<dbReference type="EMBL" id="CP002400">
    <property type="protein sequence ID" value="ADU27600.1"/>
    <property type="molecule type" value="Genomic_DNA"/>
</dbReference>
<keyword evidence="5 17" id="KW-0548">Nucleotidyltransferase</keyword>
<dbReference type="InterPro" id="IPR050065">
    <property type="entry name" value="GlmU-like"/>
</dbReference>
<evidence type="ECO:0000256" key="3">
    <source>
        <dbReference type="ARBA" id="ARBA00022490"/>
    </source>
</evidence>
<dbReference type="Pfam" id="PF00483">
    <property type="entry name" value="NTP_transferase"/>
    <property type="match status" value="1"/>
</dbReference>
<dbReference type="GO" id="GO:0009252">
    <property type="term" value="P:peptidoglycan biosynthetic process"/>
    <property type="evidence" value="ECO:0007669"/>
    <property type="project" value="UniProtKB-UniRule"/>
</dbReference>
<dbReference type="GO" id="GO:0006048">
    <property type="term" value="P:UDP-N-acetylglucosamine biosynthetic process"/>
    <property type="evidence" value="ECO:0007669"/>
    <property type="project" value="UniProtKB-UniPathway"/>
</dbReference>
<comment type="catalytic activity">
    <reaction evidence="14 17">
        <text>alpha-D-glucosamine 1-phosphate + acetyl-CoA = N-acetyl-alpha-D-glucosamine 1-phosphate + CoA + H(+)</text>
        <dbReference type="Rhea" id="RHEA:13725"/>
        <dbReference type="ChEBI" id="CHEBI:15378"/>
        <dbReference type="ChEBI" id="CHEBI:57287"/>
        <dbReference type="ChEBI" id="CHEBI:57288"/>
        <dbReference type="ChEBI" id="CHEBI:57776"/>
        <dbReference type="ChEBI" id="CHEBI:58516"/>
        <dbReference type="EC" id="2.3.1.157"/>
    </reaction>
</comment>
<dbReference type="UniPathway" id="UPA00113">
    <property type="reaction ID" value="UER00532"/>
</dbReference>
<dbReference type="InterPro" id="IPR038009">
    <property type="entry name" value="GlmU_C_LbH"/>
</dbReference>
<keyword evidence="8 17" id="KW-0460">Magnesium</keyword>